<evidence type="ECO:0000313" key="4">
    <source>
        <dbReference type="EMBL" id="PNY24379.1"/>
    </source>
</evidence>
<organism evidence="4 5">
    <name type="scientific">Tolypocladium capitatum</name>
    <dbReference type="NCBI Taxonomy" id="45235"/>
    <lineage>
        <taxon>Eukaryota</taxon>
        <taxon>Fungi</taxon>
        <taxon>Dikarya</taxon>
        <taxon>Ascomycota</taxon>
        <taxon>Pezizomycotina</taxon>
        <taxon>Sordariomycetes</taxon>
        <taxon>Hypocreomycetidae</taxon>
        <taxon>Hypocreales</taxon>
        <taxon>Ophiocordycipitaceae</taxon>
        <taxon>Tolypocladium</taxon>
    </lineage>
</organism>
<dbReference type="STRING" id="45235.A0A2K3QA13"/>
<dbReference type="InterPro" id="IPR013078">
    <property type="entry name" value="His_Pase_superF_clade-1"/>
</dbReference>
<dbReference type="SUPFAM" id="SSF53254">
    <property type="entry name" value="Phosphoglycerate mutase-like"/>
    <property type="match status" value="1"/>
</dbReference>
<feature type="active site" description="Proton donor/acceptor" evidence="2">
    <location>
        <position position="88"/>
    </location>
</feature>
<gene>
    <name evidence="4" type="ORF">TCAP_05680</name>
</gene>
<dbReference type="CDD" id="cd07067">
    <property type="entry name" value="HP_PGM_like"/>
    <property type="match status" value="1"/>
</dbReference>
<dbReference type="OrthoDB" id="354304at2759"/>
<dbReference type="GO" id="GO:0043456">
    <property type="term" value="P:regulation of pentose-phosphate shunt"/>
    <property type="evidence" value="ECO:0007669"/>
    <property type="project" value="TreeGrafter"/>
</dbReference>
<dbReference type="EMBL" id="NRSZ01000900">
    <property type="protein sequence ID" value="PNY24379.1"/>
    <property type="molecule type" value="Genomic_DNA"/>
</dbReference>
<accession>A0A2K3QA13</accession>
<feature type="binding site" evidence="3">
    <location>
        <begin position="7"/>
        <end position="14"/>
    </location>
    <ligand>
        <name>substrate</name>
    </ligand>
</feature>
<dbReference type="GO" id="GO:0004331">
    <property type="term" value="F:fructose-2,6-bisphosphate 2-phosphatase activity"/>
    <property type="evidence" value="ECO:0007669"/>
    <property type="project" value="TreeGrafter"/>
</dbReference>
<dbReference type="Proteomes" id="UP000236621">
    <property type="component" value="Unassembled WGS sequence"/>
</dbReference>
<dbReference type="PANTHER" id="PTHR46517">
    <property type="entry name" value="FRUCTOSE-2,6-BISPHOSPHATASE TIGAR"/>
    <property type="match status" value="1"/>
</dbReference>
<dbReference type="InterPro" id="IPR029033">
    <property type="entry name" value="His_PPase_superfam"/>
</dbReference>
<evidence type="ECO:0000256" key="3">
    <source>
        <dbReference type="PIRSR" id="PIRSR613078-2"/>
    </source>
</evidence>
<name>A0A2K3QA13_9HYPO</name>
<dbReference type="SMART" id="SM00855">
    <property type="entry name" value="PGAM"/>
    <property type="match status" value="1"/>
</dbReference>
<comment type="caution">
    <text evidence="4">The sequence shown here is derived from an EMBL/GenBank/DDBJ whole genome shotgun (WGS) entry which is preliminary data.</text>
</comment>
<proteinExistence type="predicted"/>
<evidence type="ECO:0000313" key="5">
    <source>
        <dbReference type="Proteomes" id="UP000236621"/>
    </source>
</evidence>
<dbReference type="Gene3D" id="3.40.50.1240">
    <property type="entry name" value="Phosphoglycerate mutase-like"/>
    <property type="match status" value="1"/>
</dbReference>
<dbReference type="Pfam" id="PF00300">
    <property type="entry name" value="His_Phos_1"/>
    <property type="match status" value="1"/>
</dbReference>
<dbReference type="GO" id="GO:0005829">
    <property type="term" value="C:cytosol"/>
    <property type="evidence" value="ECO:0007669"/>
    <property type="project" value="TreeGrafter"/>
</dbReference>
<dbReference type="GO" id="GO:0045820">
    <property type="term" value="P:negative regulation of glycolytic process"/>
    <property type="evidence" value="ECO:0007669"/>
    <property type="project" value="TreeGrafter"/>
</dbReference>
<dbReference type="InterPro" id="IPR051695">
    <property type="entry name" value="Phosphoglycerate_Mutase"/>
</dbReference>
<evidence type="ECO:0000256" key="1">
    <source>
        <dbReference type="ARBA" id="ARBA00022801"/>
    </source>
</evidence>
<reference evidence="4 5" key="1">
    <citation type="submission" date="2017-08" db="EMBL/GenBank/DDBJ databases">
        <title>Harnessing the power of phylogenomics to disentangle the directionality and signatures of interkingdom host jumping in the parasitic fungal genus Tolypocladium.</title>
        <authorList>
            <person name="Quandt C.A."/>
            <person name="Patterson W."/>
            <person name="Spatafora J.W."/>
        </authorList>
    </citation>
    <scope>NUCLEOTIDE SEQUENCE [LARGE SCALE GENOMIC DNA]</scope>
    <source>
        <strain evidence="4 5">CBS 113982</strain>
    </source>
</reference>
<sequence length="275" mass="29271">MRLFFIRHGESVDNVAGLFAGSRDSPLTVHGALQARRLASSLAQSVAITRVFSSQLQRAAKTAAAVCDAQNEAHGVGLAVVVVPELREKDFGSAEGVGFRSGAASERASFEDAETAQSMRARASRFLDEYIMPLLSADAATGNDAACAIVAHGIILGVLVKVLFERNPRGGALLPASPGRSGRVMDDSGPVYPSWSNAGYLEMIISRQSAPATVGTPKLPLQLHIKRVNCTSHLENLHKTRGGIGSAAFDDRQRTMDHFFFTSASRGHEPRDASS</sequence>
<feature type="binding site" evidence="3">
    <location>
        <position position="58"/>
    </location>
    <ligand>
        <name>substrate</name>
    </ligand>
</feature>
<protein>
    <submittedName>
        <fullName evidence="4">Phosphatase</fullName>
    </submittedName>
</protein>
<keyword evidence="1" id="KW-0378">Hydrolase</keyword>
<feature type="active site" description="Tele-phosphohistidine intermediate" evidence="2">
    <location>
        <position position="8"/>
    </location>
</feature>
<evidence type="ECO:0000256" key="2">
    <source>
        <dbReference type="PIRSR" id="PIRSR613078-1"/>
    </source>
</evidence>
<dbReference type="PANTHER" id="PTHR46517:SF1">
    <property type="entry name" value="FRUCTOSE-2,6-BISPHOSPHATASE TIGAR"/>
    <property type="match status" value="1"/>
</dbReference>
<keyword evidence="5" id="KW-1185">Reference proteome</keyword>
<dbReference type="AlphaFoldDB" id="A0A2K3QA13"/>